<evidence type="ECO:0000313" key="2">
    <source>
        <dbReference type="EMBL" id="MDT0266633.1"/>
    </source>
</evidence>
<evidence type="ECO:0000313" key="3">
    <source>
        <dbReference type="Proteomes" id="UP001183410"/>
    </source>
</evidence>
<dbReference type="EMBL" id="JAVREO010000005">
    <property type="protein sequence ID" value="MDT0266633.1"/>
    <property type="molecule type" value="Genomic_DNA"/>
</dbReference>
<dbReference type="Proteomes" id="UP001183410">
    <property type="component" value="Unassembled WGS sequence"/>
</dbReference>
<accession>A0ABU2JQY7</accession>
<gene>
    <name evidence="2" type="ORF">RM844_10035</name>
</gene>
<protein>
    <submittedName>
        <fullName evidence="2">LLM class flavin-dependent oxidoreductase</fullName>
    </submittedName>
</protein>
<sequence>MTTPQQAPPPSPSPAPPPAERAVTLAELLANAGPAGYAWPALRAAVTAAERRGVTTLLLPGPATGPGPAPVEASTLAAAVLRATRTLRVVVPLDPDRVAPYNAARILGTLAYLGPDRVLLAHPTDTANASVDAARWADYVAAVRALLDSFPRTAIVADRATGRYFDAAGLAPHGYLGTHHRVAGVLNLPRPPGGPLRTWPDDAPRPAPVPAQEAAR</sequence>
<keyword evidence="3" id="KW-1185">Reference proteome</keyword>
<dbReference type="InterPro" id="IPR036661">
    <property type="entry name" value="Luciferase-like_sf"/>
</dbReference>
<evidence type="ECO:0000256" key="1">
    <source>
        <dbReference type="SAM" id="MobiDB-lite"/>
    </source>
</evidence>
<comment type="caution">
    <text evidence="2">The sequence shown here is derived from an EMBL/GenBank/DDBJ whole genome shotgun (WGS) entry which is preliminary data.</text>
</comment>
<feature type="region of interest" description="Disordered" evidence="1">
    <location>
        <begin position="193"/>
        <end position="216"/>
    </location>
</feature>
<proteinExistence type="predicted"/>
<organism evidence="2 3">
    <name type="scientific">Streptomyces chisholmiae</name>
    <dbReference type="NCBI Taxonomy" id="3075540"/>
    <lineage>
        <taxon>Bacteria</taxon>
        <taxon>Bacillati</taxon>
        <taxon>Actinomycetota</taxon>
        <taxon>Actinomycetes</taxon>
        <taxon>Kitasatosporales</taxon>
        <taxon>Streptomycetaceae</taxon>
        <taxon>Streptomyces</taxon>
    </lineage>
</organism>
<dbReference type="Gene3D" id="3.20.20.30">
    <property type="entry name" value="Luciferase-like domain"/>
    <property type="match status" value="1"/>
</dbReference>
<dbReference type="RefSeq" id="WP_311666669.1">
    <property type="nucleotide sequence ID" value="NZ_JAVREO010000005.1"/>
</dbReference>
<name>A0ABU2JQY7_9ACTN</name>
<reference evidence="3" key="1">
    <citation type="submission" date="2023-07" db="EMBL/GenBank/DDBJ databases">
        <title>30 novel species of actinomycetes from the DSMZ collection.</title>
        <authorList>
            <person name="Nouioui I."/>
        </authorList>
    </citation>
    <scope>NUCLEOTIDE SEQUENCE [LARGE SCALE GENOMIC DNA]</scope>
    <source>
        <strain evidence="3">DSM 44915</strain>
    </source>
</reference>
<feature type="region of interest" description="Disordered" evidence="1">
    <location>
        <begin position="1"/>
        <end position="20"/>
    </location>
</feature>
<feature type="compositionally biased region" description="Pro residues" evidence="1">
    <location>
        <begin position="1"/>
        <end position="19"/>
    </location>
</feature>
<dbReference type="SUPFAM" id="SSF51679">
    <property type="entry name" value="Bacterial luciferase-like"/>
    <property type="match status" value="1"/>
</dbReference>